<dbReference type="AlphaFoldDB" id="A0A497VB71"/>
<dbReference type="Gene3D" id="3.40.50.300">
    <property type="entry name" value="P-loop containing nucleotide triphosphate hydrolases"/>
    <property type="match status" value="1"/>
</dbReference>
<comment type="caution">
    <text evidence="1">The sequence shown here is derived from an EMBL/GenBank/DDBJ whole genome shotgun (WGS) entry which is preliminary data.</text>
</comment>
<sequence length="266" mass="30253">MIINRDKNFGFVHIAKCAGSTIRQQLREQDDAAGKFYHSIDHPQLGWINGNHVPLDVLARYFPEDFEALRAVVSYTIVRDPVDRFVSGMSQYIRDQGQEPSELTPAQIAAHAEDVIAYMQGLEGLPDRSHILFARQEDYVFLEGARVITHVYAMDHVDALFEVLERRHGLTLIRDKVWNPTVTYRYPALTKTLKWLKGVGQKHLSMKAYVTLREIAFRAFTQSGAPKLNETLMSSEAVMSFVAEYYPADNALYHEAKTAAEFDKSA</sequence>
<keyword evidence="2" id="KW-1185">Reference proteome</keyword>
<proteinExistence type="predicted"/>
<dbReference type="GO" id="GO:0016740">
    <property type="term" value="F:transferase activity"/>
    <property type="evidence" value="ECO:0007669"/>
    <property type="project" value="UniProtKB-KW"/>
</dbReference>
<evidence type="ECO:0000313" key="2">
    <source>
        <dbReference type="Proteomes" id="UP000269157"/>
    </source>
</evidence>
<dbReference type="InterPro" id="IPR027417">
    <property type="entry name" value="P-loop_NTPase"/>
</dbReference>
<dbReference type="Proteomes" id="UP000269157">
    <property type="component" value="Unassembled WGS sequence"/>
</dbReference>
<dbReference type="OrthoDB" id="7444642at2"/>
<dbReference type="EMBL" id="RCCE01000010">
    <property type="protein sequence ID" value="RLJ36194.1"/>
    <property type="molecule type" value="Genomic_DNA"/>
</dbReference>
<evidence type="ECO:0000313" key="1">
    <source>
        <dbReference type="EMBL" id="RLJ36194.1"/>
    </source>
</evidence>
<accession>A0A497VB71</accession>
<dbReference type="RefSeq" id="WP_121028282.1">
    <property type="nucleotide sequence ID" value="NZ_RCCE01000010.1"/>
</dbReference>
<name>A0A497VB71_9RHOB</name>
<protein>
    <submittedName>
        <fullName evidence="1">Sulfotransferase family protein</fullName>
    </submittedName>
</protein>
<gene>
    <name evidence="1" type="ORF">BCF46_3884</name>
</gene>
<dbReference type="SUPFAM" id="SSF52540">
    <property type="entry name" value="P-loop containing nucleoside triphosphate hydrolases"/>
    <property type="match status" value="1"/>
</dbReference>
<keyword evidence="1" id="KW-0808">Transferase</keyword>
<reference evidence="1 2" key="1">
    <citation type="submission" date="2018-10" db="EMBL/GenBank/DDBJ databases">
        <title>Genomic Encyclopedia of Archaeal and Bacterial Type Strains, Phase II (KMG-II): from individual species to whole genera.</title>
        <authorList>
            <person name="Goeker M."/>
        </authorList>
    </citation>
    <scope>NUCLEOTIDE SEQUENCE [LARGE SCALE GENOMIC DNA]</scope>
    <source>
        <strain evidence="1 2">DSM 29466</strain>
    </source>
</reference>
<organism evidence="1 2">
    <name type="scientific">Litoreibacter meonggei</name>
    <dbReference type="NCBI Taxonomy" id="1049199"/>
    <lineage>
        <taxon>Bacteria</taxon>
        <taxon>Pseudomonadati</taxon>
        <taxon>Pseudomonadota</taxon>
        <taxon>Alphaproteobacteria</taxon>
        <taxon>Rhodobacterales</taxon>
        <taxon>Roseobacteraceae</taxon>
        <taxon>Litoreibacter</taxon>
    </lineage>
</organism>